<evidence type="ECO:0000313" key="3">
    <source>
        <dbReference type="EMBL" id="GMI53251.1"/>
    </source>
</evidence>
<accession>A0ABQ6NC77</accession>
<organism evidence="3 4">
    <name type="scientific">Tetraparma gracilis</name>
    <dbReference type="NCBI Taxonomy" id="2962635"/>
    <lineage>
        <taxon>Eukaryota</taxon>
        <taxon>Sar</taxon>
        <taxon>Stramenopiles</taxon>
        <taxon>Ochrophyta</taxon>
        <taxon>Bolidophyceae</taxon>
        <taxon>Parmales</taxon>
        <taxon>Triparmaceae</taxon>
        <taxon>Tetraparma</taxon>
    </lineage>
</organism>
<feature type="region of interest" description="Disordered" evidence="2">
    <location>
        <begin position="25"/>
        <end position="49"/>
    </location>
</feature>
<evidence type="ECO:0000256" key="1">
    <source>
        <dbReference type="SAM" id="Coils"/>
    </source>
</evidence>
<dbReference type="EMBL" id="BRYB01006615">
    <property type="protein sequence ID" value="GMI53251.1"/>
    <property type="molecule type" value="Genomic_DNA"/>
</dbReference>
<feature type="region of interest" description="Disordered" evidence="2">
    <location>
        <begin position="481"/>
        <end position="504"/>
    </location>
</feature>
<proteinExistence type="predicted"/>
<comment type="caution">
    <text evidence="3">The sequence shown here is derived from an EMBL/GenBank/DDBJ whole genome shotgun (WGS) entry which is preliminary data.</text>
</comment>
<gene>
    <name evidence="3" type="ORF">TeGR_g2990</name>
</gene>
<keyword evidence="1" id="KW-0175">Coiled coil</keyword>
<dbReference type="Proteomes" id="UP001165060">
    <property type="component" value="Unassembled WGS sequence"/>
</dbReference>
<feature type="coiled-coil region" evidence="1">
    <location>
        <begin position="255"/>
        <end position="322"/>
    </location>
</feature>
<reference evidence="3 4" key="1">
    <citation type="journal article" date="2023" name="Commun. Biol.">
        <title>Genome analysis of Parmales, the sister group of diatoms, reveals the evolutionary specialization of diatoms from phago-mixotrophs to photoautotrophs.</title>
        <authorList>
            <person name="Ban H."/>
            <person name="Sato S."/>
            <person name="Yoshikawa S."/>
            <person name="Yamada K."/>
            <person name="Nakamura Y."/>
            <person name="Ichinomiya M."/>
            <person name="Sato N."/>
            <person name="Blanc-Mathieu R."/>
            <person name="Endo H."/>
            <person name="Kuwata A."/>
            <person name="Ogata H."/>
        </authorList>
    </citation>
    <scope>NUCLEOTIDE SEQUENCE [LARGE SCALE GENOMIC DNA]</scope>
</reference>
<feature type="region of interest" description="Disordered" evidence="2">
    <location>
        <begin position="416"/>
        <end position="441"/>
    </location>
</feature>
<evidence type="ECO:0000256" key="2">
    <source>
        <dbReference type="SAM" id="MobiDB-lite"/>
    </source>
</evidence>
<name>A0ABQ6NC77_9STRA</name>
<feature type="compositionally biased region" description="Low complexity" evidence="2">
    <location>
        <begin position="432"/>
        <end position="441"/>
    </location>
</feature>
<feature type="region of interest" description="Disordered" evidence="2">
    <location>
        <begin position="450"/>
        <end position="469"/>
    </location>
</feature>
<feature type="compositionally biased region" description="Gly residues" evidence="2">
    <location>
        <begin position="494"/>
        <end position="504"/>
    </location>
</feature>
<sequence>MLGMYGFGAALGKINSLAAGTAAAEPAPAGLSPRGSAPAQLSGSRRARPDCGRCEQLERKLTSTVPAALLATAQNSLCATRGALEETRRSLGEARRGKVDALKTLNQASRETAVAVRGKERELESATAELFQTQSELARALTGKDRETRSLQSKVSQLTSQLHELVDLKRRRDAAADEAIGDLARQLDGARGKAAAAEAATVACRLALERERGDAEEQAALGDKVIEEVKERERRAEEKAREAWTECDRVRGELEGVIEREREEQREEVRRLQEEAGERSLVPVPFSSDRVVAKNSELARKLTEARGELRRSQDEASELRLKLACRDVQPGAMVVGGEDLERKVDELKSRERLYVDEIGMLHKQLELQGSRVSMDLYKMALDEAGECEARARERGRELDAARERVRSLERQLKRVSLNAAVEAKPPPPPPEQAEQTPQRPAARALHTYADKENTPLPAPAATPKALLGGGRGAMVSRLRATREGKPSPLPAGGAKKGGVGKGGAGAAGVGFLKAKSPVLQQAFLASKQRKLFRKAAGSSLGKDLAAE</sequence>
<protein>
    <submittedName>
        <fullName evidence="3">Uncharacterized protein</fullName>
    </submittedName>
</protein>
<keyword evidence="4" id="KW-1185">Reference proteome</keyword>
<evidence type="ECO:0000313" key="4">
    <source>
        <dbReference type="Proteomes" id="UP001165060"/>
    </source>
</evidence>